<dbReference type="Pfam" id="PF24758">
    <property type="entry name" value="LRR_At5g56370"/>
    <property type="match status" value="1"/>
</dbReference>
<dbReference type="InterPro" id="IPR055411">
    <property type="entry name" value="LRR_FXL15/At3g58940/PEG3-like"/>
</dbReference>
<dbReference type="InterPro" id="IPR050232">
    <property type="entry name" value="FBL13/AtMIF1-like"/>
</dbReference>
<dbReference type="Pfam" id="PF08387">
    <property type="entry name" value="FBD"/>
    <property type="match status" value="1"/>
</dbReference>
<name>A0ABM0TQF2_CAMSA</name>
<protein>
    <submittedName>
        <fullName evidence="3">F-box/FBD/LRR-repeat protein At1g78750-like</fullName>
    </submittedName>
</protein>
<dbReference type="RefSeq" id="XP_010429705.2">
    <property type="nucleotide sequence ID" value="XM_010431403.2"/>
</dbReference>
<dbReference type="PANTHER" id="PTHR31900">
    <property type="entry name" value="F-BOX/RNI SUPERFAMILY PROTEIN-RELATED"/>
    <property type="match status" value="1"/>
</dbReference>
<dbReference type="PANTHER" id="PTHR31900:SF33">
    <property type="entry name" value="PROTEIN WITH RNI-LIKE_FBD-LIKE DOMAIN"/>
    <property type="match status" value="1"/>
</dbReference>
<reference evidence="3" key="2">
    <citation type="submission" date="2025-08" db="UniProtKB">
        <authorList>
            <consortium name="RefSeq"/>
        </authorList>
    </citation>
    <scope>IDENTIFICATION</scope>
    <source>
        <tissue evidence="3">Leaf</tissue>
    </source>
</reference>
<dbReference type="Proteomes" id="UP000694864">
    <property type="component" value="Chromosome 9"/>
</dbReference>
<keyword evidence="2" id="KW-1185">Reference proteome</keyword>
<evidence type="ECO:0000313" key="2">
    <source>
        <dbReference type="Proteomes" id="UP000694864"/>
    </source>
</evidence>
<feature type="domain" description="FBD" evidence="1">
    <location>
        <begin position="369"/>
        <end position="441"/>
    </location>
</feature>
<dbReference type="SMART" id="SM00579">
    <property type="entry name" value="FBD"/>
    <property type="match status" value="1"/>
</dbReference>
<dbReference type="Gene3D" id="3.80.10.10">
    <property type="entry name" value="Ribonuclease Inhibitor"/>
    <property type="match status" value="1"/>
</dbReference>
<dbReference type="SUPFAM" id="SSF52047">
    <property type="entry name" value="RNI-like"/>
    <property type="match status" value="1"/>
</dbReference>
<gene>
    <name evidence="3" type="primary">LOC104714144</name>
</gene>
<dbReference type="InterPro" id="IPR006566">
    <property type="entry name" value="FBD"/>
</dbReference>
<reference evidence="2" key="1">
    <citation type="journal article" date="2014" name="Nat. Commun.">
        <title>The emerging biofuel crop Camelina sativa retains a highly undifferentiated hexaploid genome structure.</title>
        <authorList>
            <person name="Kagale S."/>
            <person name="Koh C."/>
            <person name="Nixon J."/>
            <person name="Bollina V."/>
            <person name="Clarke W.E."/>
            <person name="Tuteja R."/>
            <person name="Spillane C."/>
            <person name="Robinson S.J."/>
            <person name="Links M.G."/>
            <person name="Clarke C."/>
            <person name="Higgins E.E."/>
            <person name="Huebert T."/>
            <person name="Sharpe A.G."/>
            <person name="Parkin I.A."/>
        </authorList>
    </citation>
    <scope>NUCLEOTIDE SEQUENCE [LARGE SCALE GENOMIC DNA]</scope>
    <source>
        <strain evidence="2">cv. DH55</strain>
    </source>
</reference>
<dbReference type="GeneID" id="104714144"/>
<evidence type="ECO:0000259" key="1">
    <source>
        <dbReference type="SMART" id="SM00579"/>
    </source>
</evidence>
<sequence>MLLKPDVLLKQLAIALPLIDSLLQGLLSSRWKKLWKYVPGLNLMYYDFRNIFSIDHIAFLSFVDRFLGFNTQSCLQSFRLEYDSSDYGEPGDALTRRWINSVVRRKVKYLYLSDYSCDAYYDVQMPPTIYTCESLVSLTLSGLNLPSPKFVSLPSLKVISLVVIKFADEDDLALETLISHCPVLESLSIERSFIDDIEVLRVCSQSLLSFTHIADGSEGLVEDLLVIVDAPRLKFLNLRDQRTASFILKDLASLVDADIDTVFNLKLNKMFDPNDLQKRNMIRNFLVGISNIKNLTIASPTLEVIYDYSRCEPLPLFRNLSSLRVDFDGYRWEMLPVFLESCPNLQSLVMGSTNYPEKDGINILSEPRRVLSSSLKYVKIERPLKGEEMEMKLVSYILENSTGLKKLTLCLDDSIKKEESVIFRELITIPRLSTSCQVVVL</sequence>
<organism evidence="2 3">
    <name type="scientific">Camelina sativa</name>
    <name type="common">False flax</name>
    <name type="synonym">Myagrum sativum</name>
    <dbReference type="NCBI Taxonomy" id="90675"/>
    <lineage>
        <taxon>Eukaryota</taxon>
        <taxon>Viridiplantae</taxon>
        <taxon>Streptophyta</taxon>
        <taxon>Embryophyta</taxon>
        <taxon>Tracheophyta</taxon>
        <taxon>Spermatophyta</taxon>
        <taxon>Magnoliopsida</taxon>
        <taxon>eudicotyledons</taxon>
        <taxon>Gunneridae</taxon>
        <taxon>Pentapetalae</taxon>
        <taxon>rosids</taxon>
        <taxon>malvids</taxon>
        <taxon>Brassicales</taxon>
        <taxon>Brassicaceae</taxon>
        <taxon>Camelineae</taxon>
        <taxon>Camelina</taxon>
    </lineage>
</organism>
<accession>A0ABM0TQF2</accession>
<proteinExistence type="predicted"/>
<dbReference type="InterPro" id="IPR032675">
    <property type="entry name" value="LRR_dom_sf"/>
</dbReference>
<evidence type="ECO:0000313" key="3">
    <source>
        <dbReference type="RefSeq" id="XP_010429705.2"/>
    </source>
</evidence>